<dbReference type="EMBL" id="JAGQKZ010000012">
    <property type="protein sequence ID" value="MCA9391974.1"/>
    <property type="molecule type" value="Genomic_DNA"/>
</dbReference>
<reference evidence="1" key="2">
    <citation type="journal article" date="2021" name="Microbiome">
        <title>Successional dynamics and alternative stable states in a saline activated sludge microbial community over 9 years.</title>
        <authorList>
            <person name="Wang Y."/>
            <person name="Ye J."/>
            <person name="Ju F."/>
            <person name="Liu L."/>
            <person name="Boyd J.A."/>
            <person name="Deng Y."/>
            <person name="Parks D.H."/>
            <person name="Jiang X."/>
            <person name="Yin X."/>
            <person name="Woodcroft B.J."/>
            <person name="Tyson G.W."/>
            <person name="Hugenholtz P."/>
            <person name="Polz M.F."/>
            <person name="Zhang T."/>
        </authorList>
    </citation>
    <scope>NUCLEOTIDE SEQUENCE</scope>
    <source>
        <strain evidence="1">HKST-UBA03</strain>
    </source>
</reference>
<gene>
    <name evidence="1" type="ORF">KC614_02100</name>
</gene>
<accession>A0A955RQZ9</accession>
<dbReference type="Proteomes" id="UP000751518">
    <property type="component" value="Unassembled WGS sequence"/>
</dbReference>
<evidence type="ECO:0000313" key="2">
    <source>
        <dbReference type="Proteomes" id="UP000751518"/>
    </source>
</evidence>
<proteinExistence type="predicted"/>
<dbReference type="SUPFAM" id="SSF50993">
    <property type="entry name" value="Peptidase/esterase 'gauge' domain"/>
    <property type="match status" value="1"/>
</dbReference>
<reference evidence="1" key="1">
    <citation type="submission" date="2020-04" db="EMBL/GenBank/DDBJ databases">
        <authorList>
            <person name="Zhang T."/>
        </authorList>
    </citation>
    <scope>NUCLEOTIDE SEQUENCE</scope>
    <source>
        <strain evidence="1">HKST-UBA03</strain>
    </source>
</reference>
<protein>
    <submittedName>
        <fullName evidence="1">Uncharacterized protein</fullName>
    </submittedName>
</protein>
<organism evidence="1 2">
    <name type="scientific">candidate division WWE3 bacterium</name>
    <dbReference type="NCBI Taxonomy" id="2053526"/>
    <lineage>
        <taxon>Bacteria</taxon>
        <taxon>Katanobacteria</taxon>
    </lineage>
</organism>
<evidence type="ECO:0000313" key="1">
    <source>
        <dbReference type="EMBL" id="MCA9391974.1"/>
    </source>
</evidence>
<sequence length="229" mass="26193">MKKRLLVFVIILLCVFAVGSYLVFFSPTPDNKANYPQPTLPYATIVESAHITEDCELSVTNDYGDITLTLDYAETVADKSTCVSKIEVEISPSQHYLLFSDYDGDTPVLKLFNQEYNRTVKLESYVGMVIRDAKFTPDNIAVATVSVDNQTSQQYLYVYNTPVMFVNSQFYINDQNELTDNLVYVRKELKLPNQGKYYGDISHDDTQLYIHPLGFPDFPPIYSIYFDTL</sequence>
<comment type="caution">
    <text evidence="1">The sequence shown here is derived from an EMBL/GenBank/DDBJ whole genome shotgun (WGS) entry which is preliminary data.</text>
</comment>
<dbReference type="AlphaFoldDB" id="A0A955RQZ9"/>
<name>A0A955RQZ9_UNCKA</name>